<comment type="caution">
    <text evidence="1">The sequence shown here is derived from an EMBL/GenBank/DDBJ whole genome shotgun (WGS) entry which is preliminary data.</text>
</comment>
<dbReference type="Proteomes" id="UP000233551">
    <property type="component" value="Unassembled WGS sequence"/>
</dbReference>
<sequence length="150" mass="15513">MAEGCSPSDSLARALQALQYLPEHGSTGPYPGGEVEFEEVRFGALSRAMSSAMSAAIWLTVPFSVVMSLSSATMRAPPSVKVDGVWDSGVGTSGGISPKCAGGRHSLVPTSARTSIARRGLGRALSVIAVDPQAARLSLQLPSEDDLSRP</sequence>
<gene>
    <name evidence="1" type="ORF">CRG98_021494</name>
</gene>
<evidence type="ECO:0000313" key="2">
    <source>
        <dbReference type="Proteomes" id="UP000233551"/>
    </source>
</evidence>
<protein>
    <submittedName>
        <fullName evidence="1">Uncharacterized protein</fullName>
    </submittedName>
</protein>
<dbReference type="AlphaFoldDB" id="A0A2I0JP85"/>
<proteinExistence type="predicted"/>
<name>A0A2I0JP85_PUNGR</name>
<reference evidence="1 2" key="1">
    <citation type="submission" date="2017-11" db="EMBL/GenBank/DDBJ databases">
        <title>De-novo sequencing of pomegranate (Punica granatum L.) genome.</title>
        <authorList>
            <person name="Akparov Z."/>
            <person name="Amiraslanov A."/>
            <person name="Hajiyeva S."/>
            <person name="Abbasov M."/>
            <person name="Kaur K."/>
            <person name="Hamwieh A."/>
            <person name="Solovyev V."/>
            <person name="Salamov A."/>
            <person name="Braich B."/>
            <person name="Kosarev P."/>
            <person name="Mahmoud A."/>
            <person name="Hajiyev E."/>
            <person name="Babayeva S."/>
            <person name="Izzatullayeva V."/>
            <person name="Mammadov A."/>
            <person name="Mammadov A."/>
            <person name="Sharifova S."/>
            <person name="Ojaghi J."/>
            <person name="Eynullazada K."/>
            <person name="Bayramov B."/>
            <person name="Abdulazimova A."/>
            <person name="Shahmuradov I."/>
        </authorList>
    </citation>
    <scope>NUCLEOTIDE SEQUENCE [LARGE SCALE GENOMIC DNA]</scope>
    <source>
        <strain evidence="2">cv. AG2017</strain>
        <tissue evidence="1">Leaf</tissue>
    </source>
</reference>
<dbReference type="EMBL" id="PGOL01001441">
    <property type="protein sequence ID" value="PKI58115.1"/>
    <property type="molecule type" value="Genomic_DNA"/>
</dbReference>
<keyword evidence="2" id="KW-1185">Reference proteome</keyword>
<accession>A0A2I0JP85</accession>
<organism evidence="1 2">
    <name type="scientific">Punica granatum</name>
    <name type="common">Pomegranate</name>
    <dbReference type="NCBI Taxonomy" id="22663"/>
    <lineage>
        <taxon>Eukaryota</taxon>
        <taxon>Viridiplantae</taxon>
        <taxon>Streptophyta</taxon>
        <taxon>Embryophyta</taxon>
        <taxon>Tracheophyta</taxon>
        <taxon>Spermatophyta</taxon>
        <taxon>Magnoliopsida</taxon>
        <taxon>eudicotyledons</taxon>
        <taxon>Gunneridae</taxon>
        <taxon>Pentapetalae</taxon>
        <taxon>rosids</taxon>
        <taxon>malvids</taxon>
        <taxon>Myrtales</taxon>
        <taxon>Lythraceae</taxon>
        <taxon>Punica</taxon>
    </lineage>
</organism>
<evidence type="ECO:0000313" key="1">
    <source>
        <dbReference type="EMBL" id="PKI58115.1"/>
    </source>
</evidence>